<keyword evidence="2" id="KW-1185">Reference proteome</keyword>
<evidence type="ECO:0000313" key="1">
    <source>
        <dbReference type="EMBL" id="KAF2293458.1"/>
    </source>
</evidence>
<comment type="caution">
    <text evidence="1">The sequence shown here is derived from an EMBL/GenBank/DDBJ whole genome shotgun (WGS) entry which is preliminary data.</text>
</comment>
<protein>
    <submittedName>
        <fullName evidence="1">Uncharacterized protein</fullName>
    </submittedName>
</protein>
<proteinExistence type="predicted"/>
<accession>A0A6A6KZQ5</accession>
<name>A0A6A6KZQ5_HEVBR</name>
<gene>
    <name evidence="1" type="ORF">GH714_001942</name>
</gene>
<dbReference type="EMBL" id="JAAGAX010000013">
    <property type="protein sequence ID" value="KAF2293458.1"/>
    <property type="molecule type" value="Genomic_DNA"/>
</dbReference>
<evidence type="ECO:0000313" key="2">
    <source>
        <dbReference type="Proteomes" id="UP000467840"/>
    </source>
</evidence>
<sequence>MAFSGKPVTDVVFDETWSKNIPDAYYRPIDVQDVAVTHVQALEISSASGRYCLAADDLHFSELLKIIHEHYPTL</sequence>
<dbReference type="AlphaFoldDB" id="A0A6A6KZQ5"/>
<dbReference type="Proteomes" id="UP000467840">
    <property type="component" value="Chromosome 7"/>
</dbReference>
<dbReference type="Gene3D" id="3.40.50.720">
    <property type="entry name" value="NAD(P)-binding Rossmann-like Domain"/>
    <property type="match status" value="1"/>
</dbReference>
<organism evidence="1 2">
    <name type="scientific">Hevea brasiliensis</name>
    <name type="common">Para rubber tree</name>
    <name type="synonym">Siphonia brasiliensis</name>
    <dbReference type="NCBI Taxonomy" id="3981"/>
    <lineage>
        <taxon>Eukaryota</taxon>
        <taxon>Viridiplantae</taxon>
        <taxon>Streptophyta</taxon>
        <taxon>Embryophyta</taxon>
        <taxon>Tracheophyta</taxon>
        <taxon>Spermatophyta</taxon>
        <taxon>Magnoliopsida</taxon>
        <taxon>eudicotyledons</taxon>
        <taxon>Gunneridae</taxon>
        <taxon>Pentapetalae</taxon>
        <taxon>rosids</taxon>
        <taxon>fabids</taxon>
        <taxon>Malpighiales</taxon>
        <taxon>Euphorbiaceae</taxon>
        <taxon>Crotonoideae</taxon>
        <taxon>Micrandreae</taxon>
        <taxon>Hevea</taxon>
    </lineage>
</organism>
<reference evidence="1 2" key="1">
    <citation type="journal article" date="2020" name="Mol. Plant">
        <title>The Chromosome-Based Rubber Tree Genome Provides New Insights into Spurge Genome Evolution and Rubber Biosynthesis.</title>
        <authorList>
            <person name="Liu J."/>
            <person name="Shi C."/>
            <person name="Shi C.C."/>
            <person name="Li W."/>
            <person name="Zhang Q.J."/>
            <person name="Zhang Y."/>
            <person name="Li K."/>
            <person name="Lu H.F."/>
            <person name="Shi C."/>
            <person name="Zhu S.T."/>
            <person name="Xiao Z.Y."/>
            <person name="Nan H."/>
            <person name="Yue Y."/>
            <person name="Zhu X.G."/>
            <person name="Wu Y."/>
            <person name="Hong X.N."/>
            <person name="Fan G.Y."/>
            <person name="Tong Y."/>
            <person name="Zhang D."/>
            <person name="Mao C.L."/>
            <person name="Liu Y.L."/>
            <person name="Hao S.J."/>
            <person name="Liu W.Q."/>
            <person name="Lv M.Q."/>
            <person name="Zhang H.B."/>
            <person name="Liu Y."/>
            <person name="Hu-Tang G.R."/>
            <person name="Wang J.P."/>
            <person name="Wang J.H."/>
            <person name="Sun Y.H."/>
            <person name="Ni S.B."/>
            <person name="Chen W.B."/>
            <person name="Zhang X.C."/>
            <person name="Jiao Y.N."/>
            <person name="Eichler E.E."/>
            <person name="Li G.H."/>
            <person name="Liu X."/>
            <person name="Gao L.Z."/>
        </authorList>
    </citation>
    <scope>NUCLEOTIDE SEQUENCE [LARGE SCALE GENOMIC DNA]</scope>
    <source>
        <strain evidence="2">cv. GT1</strain>
        <tissue evidence="1">Leaf</tissue>
    </source>
</reference>